<sequence>MATALARFERDVGISFRDLSSEPQAEFNRSHLQIDATGVLTPTVLYDPTKPRLLNLSNEITVTELITHTDSIPYPRLGNIPRTRASRFGYTSEMADSSESKQENDAKAIYVSFGNTTLVDNSNFDAASTSKPSMPNSPEIISASDPEQPISDMLFDSSIPEEGGPGPSTEQH</sequence>
<gene>
    <name evidence="2" type="primary">PARPA_07161.1 scaffold 26649</name>
</gene>
<proteinExistence type="predicted"/>
<evidence type="ECO:0000256" key="1">
    <source>
        <dbReference type="SAM" id="MobiDB-lite"/>
    </source>
</evidence>
<dbReference type="EMBL" id="LN729323">
    <property type="protein sequence ID" value="CEP13111.1"/>
    <property type="molecule type" value="Genomic_DNA"/>
</dbReference>
<feature type="region of interest" description="Disordered" evidence="1">
    <location>
        <begin position="122"/>
        <end position="172"/>
    </location>
</feature>
<keyword evidence="3" id="KW-1185">Reference proteome</keyword>
<evidence type="ECO:0000313" key="2">
    <source>
        <dbReference type="EMBL" id="CEP13111.1"/>
    </source>
</evidence>
<dbReference type="Proteomes" id="UP000054107">
    <property type="component" value="Unassembled WGS sequence"/>
</dbReference>
<dbReference type="AlphaFoldDB" id="A0A0B7N493"/>
<feature type="compositionally biased region" description="Polar residues" evidence="1">
    <location>
        <begin position="122"/>
        <end position="136"/>
    </location>
</feature>
<evidence type="ECO:0000313" key="3">
    <source>
        <dbReference type="Proteomes" id="UP000054107"/>
    </source>
</evidence>
<name>A0A0B7N493_9FUNG</name>
<reference evidence="2 3" key="1">
    <citation type="submission" date="2014-09" db="EMBL/GenBank/DDBJ databases">
        <authorList>
            <person name="Ellenberger Sabrina"/>
        </authorList>
    </citation>
    <scope>NUCLEOTIDE SEQUENCE [LARGE SCALE GENOMIC DNA]</scope>
    <source>
        <strain evidence="2 3">CBS 412.66</strain>
    </source>
</reference>
<dbReference type="OrthoDB" id="2302701at2759"/>
<accession>A0A0B7N493</accession>
<protein>
    <submittedName>
        <fullName evidence="2">Uncharacterized protein</fullName>
    </submittedName>
</protein>
<organism evidence="2 3">
    <name type="scientific">Parasitella parasitica</name>
    <dbReference type="NCBI Taxonomy" id="35722"/>
    <lineage>
        <taxon>Eukaryota</taxon>
        <taxon>Fungi</taxon>
        <taxon>Fungi incertae sedis</taxon>
        <taxon>Mucoromycota</taxon>
        <taxon>Mucoromycotina</taxon>
        <taxon>Mucoromycetes</taxon>
        <taxon>Mucorales</taxon>
        <taxon>Mucorineae</taxon>
        <taxon>Mucoraceae</taxon>
        <taxon>Parasitella</taxon>
    </lineage>
</organism>